<dbReference type="OrthoDB" id="540503at2759"/>
<evidence type="ECO:0000256" key="9">
    <source>
        <dbReference type="ARBA" id="ARBA00022857"/>
    </source>
</evidence>
<dbReference type="EMBL" id="AAZO01000446">
    <property type="status" value="NOT_ANNOTATED_CDS"/>
    <property type="molecule type" value="Genomic_DNA"/>
</dbReference>
<evidence type="ECO:0000256" key="13">
    <source>
        <dbReference type="ARBA" id="ARBA00023136"/>
    </source>
</evidence>
<dbReference type="InterPro" id="IPR049127">
    <property type="entry name" value="TECR-like_N"/>
</dbReference>
<dbReference type="InterPro" id="IPR029071">
    <property type="entry name" value="Ubiquitin-like_domsf"/>
</dbReference>
<dbReference type="VEuPathDB" id="VectorBase:PHUM037790"/>
<dbReference type="PANTHER" id="PTHR10556:SF28">
    <property type="entry name" value="VERY-LONG-CHAIN ENOYL-COA REDUCTASE"/>
    <property type="match status" value="1"/>
</dbReference>
<evidence type="ECO:0000256" key="3">
    <source>
        <dbReference type="ARBA" id="ARBA00007742"/>
    </source>
</evidence>
<organism>
    <name type="scientific">Pediculus humanus subsp. corporis</name>
    <name type="common">Body louse</name>
    <dbReference type="NCBI Taxonomy" id="121224"/>
    <lineage>
        <taxon>Eukaryota</taxon>
        <taxon>Metazoa</taxon>
        <taxon>Ecdysozoa</taxon>
        <taxon>Arthropoda</taxon>
        <taxon>Hexapoda</taxon>
        <taxon>Insecta</taxon>
        <taxon>Pterygota</taxon>
        <taxon>Neoptera</taxon>
        <taxon>Paraneoptera</taxon>
        <taxon>Psocodea</taxon>
        <taxon>Troctomorpha</taxon>
        <taxon>Phthiraptera</taxon>
        <taxon>Anoplura</taxon>
        <taxon>Pediculidae</taxon>
        <taxon>Pediculus</taxon>
    </lineage>
</organism>
<evidence type="ECO:0000256" key="12">
    <source>
        <dbReference type="ARBA" id="ARBA00023098"/>
    </source>
</evidence>
<dbReference type="GO" id="GO:0042761">
    <property type="term" value="P:very long-chain fatty acid biosynthetic process"/>
    <property type="evidence" value="ECO:0007669"/>
    <property type="project" value="TreeGrafter"/>
</dbReference>
<evidence type="ECO:0000313" key="17">
    <source>
        <dbReference type="EMBL" id="EEB10375.1"/>
    </source>
</evidence>
<reference evidence="17" key="1">
    <citation type="submission" date="2007-04" db="EMBL/GenBank/DDBJ databases">
        <title>Annotation of Pediculus humanus corporis strain USDA.</title>
        <authorList>
            <person name="Kirkness E."/>
            <person name="Hannick L."/>
            <person name="Hass B."/>
            <person name="Bruggner R."/>
            <person name="Lawson D."/>
            <person name="Bidwell S."/>
            <person name="Joardar V."/>
            <person name="Caler E."/>
            <person name="Walenz B."/>
            <person name="Inman J."/>
            <person name="Schobel S."/>
            <person name="Galinsky K."/>
            <person name="Amedeo P."/>
            <person name="Strausberg R."/>
        </authorList>
    </citation>
    <scope>NUCLEOTIDE SEQUENCE</scope>
    <source>
        <strain evidence="17">USDA</strain>
    </source>
</reference>
<dbReference type="OMA" id="ATMPIFN"/>
<keyword evidence="14" id="KW-0275">Fatty acid biosynthesis</keyword>
<dbReference type="SUPFAM" id="SSF54236">
    <property type="entry name" value="Ubiquitin-like"/>
    <property type="match status" value="1"/>
</dbReference>
<evidence type="ECO:0000256" key="4">
    <source>
        <dbReference type="ARBA" id="ARBA00012530"/>
    </source>
</evidence>
<accession>E0VAG9</accession>
<dbReference type="KEGG" id="phu:Phum_PHUM037790"/>
<dbReference type="EC" id="1.3.1.93" evidence="4"/>
<dbReference type="GeneID" id="8232426"/>
<dbReference type="CTD" id="8232426"/>
<evidence type="ECO:0000256" key="5">
    <source>
        <dbReference type="ARBA" id="ARBA00022516"/>
    </source>
</evidence>
<dbReference type="eggNOG" id="KOG1639">
    <property type="taxonomic scope" value="Eukaryota"/>
</dbReference>
<keyword evidence="9" id="KW-0521">NADP</keyword>
<dbReference type="InterPro" id="IPR039357">
    <property type="entry name" value="SRD5A/TECR"/>
</dbReference>
<reference evidence="18" key="3">
    <citation type="submission" date="2020-05" db="UniProtKB">
        <authorList>
            <consortium name="EnsemblMetazoa"/>
        </authorList>
    </citation>
    <scope>IDENTIFICATION</scope>
    <source>
        <strain evidence="18">USDA</strain>
    </source>
</reference>
<dbReference type="Proteomes" id="UP000009046">
    <property type="component" value="Unassembled WGS sequence"/>
</dbReference>
<dbReference type="RefSeq" id="XP_002423113.1">
    <property type="nucleotide sequence ID" value="XM_002423068.1"/>
</dbReference>
<feature type="transmembrane region" description="Helical" evidence="15">
    <location>
        <begin position="188"/>
        <end position="212"/>
    </location>
</feature>
<comment type="pathway">
    <text evidence="2">Lipid metabolism; fatty acid biosynthesis.</text>
</comment>
<dbReference type="EnsemblMetazoa" id="PHUM037790-RA">
    <property type="protein sequence ID" value="PHUM037790-PA"/>
    <property type="gene ID" value="PHUM037790"/>
</dbReference>
<dbReference type="Gene3D" id="3.10.20.90">
    <property type="entry name" value="Phosphatidylinositol 3-kinase Catalytic Subunit, Chain A, domain 1"/>
    <property type="match status" value="1"/>
</dbReference>
<evidence type="ECO:0000256" key="14">
    <source>
        <dbReference type="ARBA" id="ARBA00023160"/>
    </source>
</evidence>
<evidence type="ECO:0000256" key="10">
    <source>
        <dbReference type="ARBA" id="ARBA00022989"/>
    </source>
</evidence>
<keyword evidence="6 15" id="KW-0812">Transmembrane</keyword>
<dbReference type="FunCoup" id="E0VAG9">
    <property type="interactions" value="937"/>
</dbReference>
<dbReference type="FunFam" id="3.10.20.90:FF:000131">
    <property type="entry name" value="trans-2,3-enoyl-CoA reductase-like"/>
    <property type="match status" value="1"/>
</dbReference>
<evidence type="ECO:0000259" key="16">
    <source>
        <dbReference type="PROSITE" id="PS50053"/>
    </source>
</evidence>
<comment type="similarity">
    <text evidence="3">Belongs to the steroid 5-alpha reductase family.</text>
</comment>
<sequence length="302" mass="34867">MEIEFLSSAGSKSLGRFKNASSSTTVAQLKKEVYKLNKKLHPNRQSLKLDVKGKALKDNDTLKSLNLMDGSKVYVKDLGPQIGWKTVFLAEYAGPLGVYLLFYQRPWLIYGNDVENLPYHFVVHIAAACYFFHYFKRILETLFVHRFSHATMPLTNLFKNCSYYWMFTAYVAYHINHPLYTAPSFLQIYLSLALFLLCEFGNFSIHVALRNLRPAGSNVRKIPVATKNPFTKLFNFVSCPNYTYEFGSWVFFTLMTQCLPAAIFALAGMYQMTVWAIGKHKNYKKEFPNYPKNRKAILPFLI</sequence>
<dbReference type="CDD" id="cd01801">
    <property type="entry name" value="Ubl_TECR_like"/>
    <property type="match status" value="1"/>
</dbReference>
<dbReference type="PANTHER" id="PTHR10556">
    <property type="entry name" value="3-OXO-5-ALPHA-STEROID 4-DEHYDROGENASE"/>
    <property type="match status" value="1"/>
</dbReference>
<dbReference type="InterPro" id="IPR001104">
    <property type="entry name" value="3-oxo-5_a-steroid_4-DH_C"/>
</dbReference>
<keyword evidence="19" id="KW-1185">Reference proteome</keyword>
<keyword evidence="13 15" id="KW-0472">Membrane</keyword>
<evidence type="ECO:0000256" key="1">
    <source>
        <dbReference type="ARBA" id="ARBA00004477"/>
    </source>
</evidence>
<dbReference type="PROSITE" id="PS50053">
    <property type="entry name" value="UBIQUITIN_2"/>
    <property type="match status" value="1"/>
</dbReference>
<gene>
    <name evidence="18" type="primary">8232426</name>
    <name evidence="17" type="ORF">Phum_PHUM037790</name>
</gene>
<dbReference type="Pfam" id="PF02544">
    <property type="entry name" value="Steroid_dh"/>
    <property type="match status" value="1"/>
</dbReference>
<evidence type="ECO:0000256" key="2">
    <source>
        <dbReference type="ARBA" id="ARBA00005194"/>
    </source>
</evidence>
<feature type="domain" description="Ubiquitin-like" evidence="16">
    <location>
        <begin position="19"/>
        <end position="75"/>
    </location>
</feature>
<dbReference type="HOGENOM" id="CLU_059260_1_0_1"/>
<dbReference type="STRING" id="121224.E0VAG9"/>
<dbReference type="Pfam" id="PF21696">
    <property type="entry name" value="TECR_N"/>
    <property type="match status" value="1"/>
</dbReference>
<protein>
    <recommendedName>
        <fullName evidence="4">very-long-chain enoyl-CoA reductase</fullName>
        <ecNumber evidence="4">1.3.1.93</ecNumber>
    </recommendedName>
</protein>
<reference evidence="17" key="2">
    <citation type="submission" date="2007-04" db="EMBL/GenBank/DDBJ databases">
        <title>The genome of the human body louse.</title>
        <authorList>
            <consortium name="The Human Body Louse Genome Consortium"/>
            <person name="Kirkness E."/>
            <person name="Walenz B."/>
            <person name="Hass B."/>
            <person name="Bruggner R."/>
            <person name="Strausberg R."/>
        </authorList>
    </citation>
    <scope>NUCLEOTIDE SEQUENCE</scope>
    <source>
        <strain evidence="17">USDA</strain>
    </source>
</reference>
<evidence type="ECO:0000313" key="18">
    <source>
        <dbReference type="EnsemblMetazoa" id="PHUM037790-PA"/>
    </source>
</evidence>
<keyword evidence="5" id="KW-0444">Lipid biosynthesis</keyword>
<evidence type="ECO:0000256" key="6">
    <source>
        <dbReference type="ARBA" id="ARBA00022692"/>
    </source>
</evidence>
<feature type="transmembrane region" description="Helical" evidence="15">
    <location>
        <begin position="156"/>
        <end position="176"/>
    </location>
</feature>
<dbReference type="SMART" id="SM00213">
    <property type="entry name" value="UBQ"/>
    <property type="match status" value="1"/>
</dbReference>
<keyword evidence="11" id="KW-0560">Oxidoreductase</keyword>
<proteinExistence type="inferred from homology"/>
<evidence type="ECO:0000313" key="19">
    <source>
        <dbReference type="Proteomes" id="UP000009046"/>
    </source>
</evidence>
<keyword evidence="10 15" id="KW-1133">Transmembrane helix</keyword>
<name>E0VAG9_PEDHC</name>
<comment type="subcellular location">
    <subcellularLocation>
        <location evidence="1">Endoplasmic reticulum membrane</location>
        <topology evidence="1">Multi-pass membrane protein</topology>
    </subcellularLocation>
</comment>
<dbReference type="PROSITE" id="PS50244">
    <property type="entry name" value="S5A_REDUCTASE"/>
    <property type="match status" value="1"/>
</dbReference>
<keyword evidence="12" id="KW-0443">Lipid metabolism</keyword>
<feature type="transmembrane region" description="Helical" evidence="15">
    <location>
        <begin position="82"/>
        <end position="102"/>
    </location>
</feature>
<dbReference type="InterPro" id="IPR000626">
    <property type="entry name" value="Ubiquitin-like_dom"/>
</dbReference>
<dbReference type="InParanoid" id="E0VAG9"/>
<feature type="transmembrane region" description="Helical" evidence="15">
    <location>
        <begin position="117"/>
        <end position="135"/>
    </location>
</feature>
<evidence type="ECO:0000256" key="15">
    <source>
        <dbReference type="SAM" id="Phobius"/>
    </source>
</evidence>
<dbReference type="AlphaFoldDB" id="E0VAG9"/>
<evidence type="ECO:0000256" key="8">
    <source>
        <dbReference type="ARBA" id="ARBA00022832"/>
    </source>
</evidence>
<keyword evidence="8" id="KW-0276">Fatty acid metabolism</keyword>
<evidence type="ECO:0000256" key="11">
    <source>
        <dbReference type="ARBA" id="ARBA00023002"/>
    </source>
</evidence>
<evidence type="ECO:0000256" key="7">
    <source>
        <dbReference type="ARBA" id="ARBA00022824"/>
    </source>
</evidence>
<keyword evidence="7" id="KW-0256">Endoplasmic reticulum</keyword>
<dbReference type="EMBL" id="DS235006">
    <property type="protein sequence ID" value="EEB10375.1"/>
    <property type="molecule type" value="Genomic_DNA"/>
</dbReference>
<dbReference type="GO" id="GO:0102758">
    <property type="term" value="F:very-long-chain enoyl-CoA reductase activity"/>
    <property type="evidence" value="ECO:0007669"/>
    <property type="project" value="UniProtKB-EC"/>
</dbReference>
<dbReference type="GO" id="GO:0005789">
    <property type="term" value="C:endoplasmic reticulum membrane"/>
    <property type="evidence" value="ECO:0007669"/>
    <property type="project" value="UniProtKB-SubCell"/>
</dbReference>